<feature type="region of interest" description="Disordered" evidence="5">
    <location>
        <begin position="877"/>
        <end position="904"/>
    </location>
</feature>
<dbReference type="FunFam" id="3.40.50.720:FF:000173">
    <property type="entry name" value="3-oxoacyl-[acyl-carrier protein] reductase"/>
    <property type="match status" value="1"/>
</dbReference>
<dbReference type="GO" id="GO:0016491">
    <property type="term" value="F:oxidoreductase activity"/>
    <property type="evidence" value="ECO:0007669"/>
    <property type="project" value="UniProtKB-KW"/>
</dbReference>
<evidence type="ECO:0000256" key="1">
    <source>
        <dbReference type="ARBA" id="ARBA00006484"/>
    </source>
</evidence>
<dbReference type="GO" id="GO:0000981">
    <property type="term" value="F:DNA-binding transcription factor activity, RNA polymerase II-specific"/>
    <property type="evidence" value="ECO:0007669"/>
    <property type="project" value="TreeGrafter"/>
</dbReference>
<organism evidence="7 8">
    <name type="scientific">Trichoderma asperellum (strain ATCC 204424 / CBS 433.97 / NBRC 101777)</name>
    <dbReference type="NCBI Taxonomy" id="1042311"/>
    <lineage>
        <taxon>Eukaryota</taxon>
        <taxon>Fungi</taxon>
        <taxon>Dikarya</taxon>
        <taxon>Ascomycota</taxon>
        <taxon>Pezizomycotina</taxon>
        <taxon>Sordariomycetes</taxon>
        <taxon>Hypocreomycetidae</taxon>
        <taxon>Hypocreales</taxon>
        <taxon>Hypocreaceae</taxon>
        <taxon>Trichoderma</taxon>
    </lineage>
</organism>
<dbReference type="GO" id="GO:0005634">
    <property type="term" value="C:nucleus"/>
    <property type="evidence" value="ECO:0007669"/>
    <property type="project" value="TreeGrafter"/>
</dbReference>
<feature type="domain" description="Xylanolytic transcriptional activator regulatory" evidence="6">
    <location>
        <begin position="574"/>
        <end position="647"/>
    </location>
</feature>
<dbReference type="InterPro" id="IPR002347">
    <property type="entry name" value="SDR_fam"/>
</dbReference>
<dbReference type="SMART" id="SM00906">
    <property type="entry name" value="Fungal_trans"/>
    <property type="match status" value="1"/>
</dbReference>
<feature type="region of interest" description="Disordered" evidence="5">
    <location>
        <begin position="293"/>
        <end position="396"/>
    </location>
</feature>
<dbReference type="Proteomes" id="UP000240493">
    <property type="component" value="Unassembled WGS sequence"/>
</dbReference>
<keyword evidence="2" id="KW-0521">NADP</keyword>
<dbReference type="GO" id="GO:0003677">
    <property type="term" value="F:DNA binding"/>
    <property type="evidence" value="ECO:0007669"/>
    <property type="project" value="InterPro"/>
</dbReference>
<gene>
    <name evidence="7" type="ORF">M441DRAFT_179797</name>
</gene>
<keyword evidence="3" id="KW-0560">Oxidoreductase</keyword>
<keyword evidence="4" id="KW-0539">Nucleus</keyword>
<evidence type="ECO:0000256" key="4">
    <source>
        <dbReference type="ARBA" id="ARBA00023242"/>
    </source>
</evidence>
<dbReference type="InterPro" id="IPR020904">
    <property type="entry name" value="Sc_DH/Rdtase_CS"/>
</dbReference>
<dbReference type="PANTHER" id="PTHR31644:SF1">
    <property type="entry name" value="ZN(II)2CYS6 TRANSCRIPTION FACTOR (EUROFUNG)"/>
    <property type="match status" value="1"/>
</dbReference>
<dbReference type="InterPro" id="IPR036291">
    <property type="entry name" value="NAD(P)-bd_dom_sf"/>
</dbReference>
<dbReference type="InterPro" id="IPR007219">
    <property type="entry name" value="XnlR_reg_dom"/>
</dbReference>
<evidence type="ECO:0000259" key="6">
    <source>
        <dbReference type="SMART" id="SM00906"/>
    </source>
</evidence>
<evidence type="ECO:0000256" key="2">
    <source>
        <dbReference type="ARBA" id="ARBA00022857"/>
    </source>
</evidence>
<keyword evidence="8" id="KW-1185">Reference proteome</keyword>
<evidence type="ECO:0000313" key="8">
    <source>
        <dbReference type="Proteomes" id="UP000240493"/>
    </source>
</evidence>
<dbReference type="GO" id="GO:0008270">
    <property type="term" value="F:zinc ion binding"/>
    <property type="evidence" value="ECO:0007669"/>
    <property type="project" value="InterPro"/>
</dbReference>
<sequence>MVTTFHLQSVDNELSGRLALVTGSSGGIGSACAKSLASEGLDVVLHYSSSKEKAESLASELRQSHPNQLFVTAQADLTNRESTRAFVATVLSTPAVAQKHKAISVLVANAGIGRRIRHVKDIEEQDWDDMMEVNARSQFVITKAAVEGMRAQGWGRVVLVGSIASRGSGLNGCHYAASKGALCSMGLNMATVLAPEGITVNIVSPAMIGATGMIPTPKQRTWTSQDDMEAMRESDPGLAIASSVPIHRLGLPEEVANVVVIDSAGVSGVPPCRRCVEHQLECVLTKSRRGGRRIKGVRNSMLQTPSRNSEGRDPANTTRDDDDDDDDEDDDDDNGNYSSQQANHPRPDQHPGGADDMRAWLSSSQQAGNWPDEGGSTREIAESRTSSDGLEGHIANTDLLNPSDALDLLAQVADLDPDRQRNALAGQAGSNNRLAVDGMPQIVGRSAASYYPPLDDGILTPSEASYLVKRYHENFHPFFPVAHSAIFEGSISEWAAKEPHLLTAILTVASKDDPSWFRVYDACSRHIETFLSNFIYAGSNSVGSVEALLILAEWAPQRPQENSAIGCGQEDHGAWMLVGLAVRLGYLQRLEQSALLPDEGKLSAEMSRKRVVWAACYMCDRQVSIRLGKGFWSRGPGPALHLRAADFPTLQEQALGPDNMGLLFQAHLELTQLISNAHDILYSSTSHRQQLYIGGEYVRYIDDFASMVRKWKLSWANHSFTPPVKASLVLSFEFLRLYINAFAFQANLNRAAARNAQAGPGKASGPLFSNVAGKPDARFIYESIDAANSLLSILNSFIDPVAGLKCMPLKYCLYVIYAAVFLFKARMAGAISSEGGDRGVRRAIHGTITQLQKTSDNPQSLGRRYATSLRLLWRKSSTKQSNKSAAPRRDPLTEPPTPTMDDIQGQEGIPLLHTGKAAMDMDPLSGFSWRDLDSLGQFIAGNSTMAMADGMLAGGDYDWEHSSGGLDDLVVQPQFDTRWVGHDIIF</sequence>
<dbReference type="Pfam" id="PF00106">
    <property type="entry name" value="adh_short"/>
    <property type="match status" value="1"/>
</dbReference>
<accession>A0A2T3YRW1</accession>
<dbReference type="STRING" id="1042311.A0A2T3YRW1"/>
<dbReference type="PROSITE" id="PS00061">
    <property type="entry name" value="ADH_SHORT"/>
    <property type="match status" value="1"/>
</dbReference>
<dbReference type="OrthoDB" id="5818554at2759"/>
<dbReference type="GO" id="GO:0006351">
    <property type="term" value="P:DNA-templated transcription"/>
    <property type="evidence" value="ECO:0007669"/>
    <property type="project" value="InterPro"/>
</dbReference>
<evidence type="ECO:0000313" key="7">
    <source>
        <dbReference type="EMBL" id="PTB35308.1"/>
    </source>
</evidence>
<dbReference type="SUPFAM" id="SSF51735">
    <property type="entry name" value="NAD(P)-binding Rossmann-fold domains"/>
    <property type="match status" value="1"/>
</dbReference>
<dbReference type="EMBL" id="KZ679277">
    <property type="protein sequence ID" value="PTB35308.1"/>
    <property type="molecule type" value="Genomic_DNA"/>
</dbReference>
<dbReference type="InterPro" id="IPR052780">
    <property type="entry name" value="AAA_Catabolism_Regulators"/>
</dbReference>
<protein>
    <recommendedName>
        <fullName evidence="6">Xylanolytic transcriptional activator regulatory domain-containing protein</fullName>
    </recommendedName>
</protein>
<dbReference type="CDD" id="cd05233">
    <property type="entry name" value="SDR_c"/>
    <property type="match status" value="1"/>
</dbReference>
<evidence type="ECO:0000256" key="5">
    <source>
        <dbReference type="SAM" id="MobiDB-lite"/>
    </source>
</evidence>
<feature type="compositionally biased region" description="Basic and acidic residues" evidence="5">
    <location>
        <begin position="345"/>
        <end position="358"/>
    </location>
</feature>
<reference evidence="7 8" key="1">
    <citation type="submission" date="2016-07" db="EMBL/GenBank/DDBJ databases">
        <title>Multiple horizontal gene transfer events from other fungi enriched the ability of initially mycotrophic Trichoderma (Ascomycota) to feed on dead plant biomass.</title>
        <authorList>
            <consortium name="DOE Joint Genome Institute"/>
            <person name="Aerts A."/>
            <person name="Atanasova L."/>
            <person name="Chenthamara K."/>
            <person name="Zhang J."/>
            <person name="Grujic M."/>
            <person name="Henrissat B."/>
            <person name="Kuo A."/>
            <person name="Salamov A."/>
            <person name="Lipzen A."/>
            <person name="Labutti K."/>
            <person name="Barry K."/>
            <person name="Miao Y."/>
            <person name="Rahimi M.J."/>
            <person name="Shen Q."/>
            <person name="Grigoriev I.V."/>
            <person name="Kubicek C.P."/>
            <person name="Druzhinina I.S."/>
        </authorList>
    </citation>
    <scope>NUCLEOTIDE SEQUENCE [LARGE SCALE GENOMIC DNA]</scope>
    <source>
        <strain evidence="7 8">CBS 433.97</strain>
    </source>
</reference>
<dbReference type="PRINTS" id="PR00081">
    <property type="entry name" value="GDHRDH"/>
</dbReference>
<dbReference type="Pfam" id="PF04082">
    <property type="entry name" value="Fungal_trans"/>
    <property type="match status" value="1"/>
</dbReference>
<evidence type="ECO:0000256" key="3">
    <source>
        <dbReference type="ARBA" id="ARBA00023002"/>
    </source>
</evidence>
<dbReference type="AlphaFoldDB" id="A0A2T3YRW1"/>
<feature type="compositionally biased region" description="Acidic residues" evidence="5">
    <location>
        <begin position="320"/>
        <end position="334"/>
    </location>
</feature>
<dbReference type="PANTHER" id="PTHR31644">
    <property type="entry name" value="TRANSCRIPTIONAL ACTIVATOR ARO80-RELATED"/>
    <property type="match status" value="1"/>
</dbReference>
<dbReference type="Gene3D" id="3.40.50.720">
    <property type="entry name" value="NAD(P)-binding Rossmann-like Domain"/>
    <property type="match status" value="1"/>
</dbReference>
<comment type="similarity">
    <text evidence="1">Belongs to the short-chain dehydrogenases/reductases (SDR) family.</text>
</comment>
<name>A0A2T3YRW1_TRIA4</name>
<dbReference type="CDD" id="cd12148">
    <property type="entry name" value="fungal_TF_MHR"/>
    <property type="match status" value="1"/>
</dbReference>
<proteinExistence type="inferred from homology"/>